<evidence type="ECO:0000256" key="7">
    <source>
        <dbReference type="ARBA" id="ARBA00023136"/>
    </source>
</evidence>
<dbReference type="KEGG" id="spar:SPRG_06461"/>
<comment type="similarity">
    <text evidence="2">Belongs to the EamA transporter family.</text>
</comment>
<gene>
    <name evidence="10" type="ORF">SPRG_06461</name>
</gene>
<keyword evidence="4" id="KW-1003">Cell membrane</keyword>
<dbReference type="PANTHER" id="PTHR22911">
    <property type="entry name" value="ACYL-MALONYL CONDENSING ENZYME-RELATED"/>
    <property type="match status" value="1"/>
</dbReference>
<comment type="subcellular location">
    <subcellularLocation>
        <location evidence="1">Cell membrane</location>
        <topology evidence="1">Multi-pass membrane protein</topology>
    </subcellularLocation>
</comment>
<evidence type="ECO:0000256" key="6">
    <source>
        <dbReference type="ARBA" id="ARBA00022989"/>
    </source>
</evidence>
<dbReference type="OMA" id="ALIFANW"/>
<dbReference type="Pfam" id="PF00892">
    <property type="entry name" value="EamA"/>
    <property type="match status" value="1"/>
</dbReference>
<evidence type="ECO:0000256" key="8">
    <source>
        <dbReference type="SAM" id="Phobius"/>
    </source>
</evidence>
<dbReference type="RefSeq" id="XP_012200668.1">
    <property type="nucleotide sequence ID" value="XM_012345278.1"/>
</dbReference>
<feature type="transmembrane region" description="Helical" evidence="8">
    <location>
        <begin position="262"/>
        <end position="280"/>
    </location>
</feature>
<dbReference type="VEuPathDB" id="FungiDB:SPRG_06461"/>
<dbReference type="GO" id="GO:0005886">
    <property type="term" value="C:plasma membrane"/>
    <property type="evidence" value="ECO:0007669"/>
    <property type="project" value="UniProtKB-SubCell"/>
</dbReference>
<keyword evidence="5 8" id="KW-0812">Transmembrane</keyword>
<feature type="transmembrane region" description="Helical" evidence="8">
    <location>
        <begin position="123"/>
        <end position="140"/>
    </location>
</feature>
<reference evidence="10 11" key="1">
    <citation type="journal article" date="2013" name="PLoS Genet.">
        <title>Distinctive expansion of potential virulence genes in the genome of the oomycete fish pathogen Saprolegnia parasitica.</title>
        <authorList>
            <person name="Jiang R.H."/>
            <person name="de Bruijn I."/>
            <person name="Haas B.J."/>
            <person name="Belmonte R."/>
            <person name="Lobach L."/>
            <person name="Christie J."/>
            <person name="van den Ackerveken G."/>
            <person name="Bottin A."/>
            <person name="Bulone V."/>
            <person name="Diaz-Moreno S.M."/>
            <person name="Dumas B."/>
            <person name="Fan L."/>
            <person name="Gaulin E."/>
            <person name="Govers F."/>
            <person name="Grenville-Briggs L.J."/>
            <person name="Horner N.R."/>
            <person name="Levin J.Z."/>
            <person name="Mammella M."/>
            <person name="Meijer H.J."/>
            <person name="Morris P."/>
            <person name="Nusbaum C."/>
            <person name="Oome S."/>
            <person name="Phillips A.J."/>
            <person name="van Rooyen D."/>
            <person name="Rzeszutek E."/>
            <person name="Saraiva M."/>
            <person name="Secombes C.J."/>
            <person name="Seidl M.F."/>
            <person name="Snel B."/>
            <person name="Stassen J.H."/>
            <person name="Sykes S."/>
            <person name="Tripathy S."/>
            <person name="van den Berg H."/>
            <person name="Vega-Arreguin J.C."/>
            <person name="Wawra S."/>
            <person name="Young S.K."/>
            <person name="Zeng Q."/>
            <person name="Dieguez-Uribeondo J."/>
            <person name="Russ C."/>
            <person name="Tyler B.M."/>
            <person name="van West P."/>
        </authorList>
    </citation>
    <scope>NUCLEOTIDE SEQUENCE [LARGE SCALE GENOMIC DNA]</scope>
    <source>
        <strain evidence="10 11">CBS 223.65</strain>
    </source>
</reference>
<dbReference type="InterPro" id="IPR037185">
    <property type="entry name" value="EmrE-like"/>
</dbReference>
<sequence length="319" mass="34901">MQVGILYAIVAFIAWGLYPPYWKQLHMVPDLQLAFHRIVWACAILGTHVLIKGEARAFLTGITSWRLVLTFVLSSALIFANWYLLVLAVNAGFIVEAALGLFINPMFSVVFGVLVFHERLRRWQWVAVGLALAGVVVCAVGYGKVPYIALSMAISFAIYGVIKKKTTMLARHGMLLETLLVCPFALTYLVYAEYTGIGAFLHGSPTTSVLLVGGGVVTIVPLLLFSMAAQLIPLSLLGILQYIAPTMQFLFGVLVYDEPLTTLKLTGFVLVWAALAVYSAEGLWQRTPKMPVVVDTTLVEENDEDGTAEYKDAAPLSPV</sequence>
<dbReference type="InterPro" id="IPR000620">
    <property type="entry name" value="EamA_dom"/>
</dbReference>
<feature type="transmembrane region" description="Helical" evidence="8">
    <location>
        <begin position="91"/>
        <end position="116"/>
    </location>
</feature>
<feature type="transmembrane region" description="Helical" evidence="8">
    <location>
        <begin position="63"/>
        <end position="85"/>
    </location>
</feature>
<dbReference type="Proteomes" id="UP000030745">
    <property type="component" value="Unassembled WGS sequence"/>
</dbReference>
<dbReference type="SUPFAM" id="SSF103481">
    <property type="entry name" value="Multidrug resistance efflux transporter EmrE"/>
    <property type="match status" value="2"/>
</dbReference>
<accession>A0A067CHE0</accession>
<keyword evidence="11" id="KW-1185">Reference proteome</keyword>
<feature type="domain" description="EamA" evidence="9">
    <location>
        <begin position="3"/>
        <end position="137"/>
    </location>
</feature>
<evidence type="ECO:0000259" key="9">
    <source>
        <dbReference type="Pfam" id="PF00892"/>
    </source>
</evidence>
<proteinExistence type="inferred from homology"/>
<keyword evidence="3" id="KW-0813">Transport</keyword>
<feature type="transmembrane region" description="Helical" evidence="8">
    <location>
        <begin position="236"/>
        <end position="256"/>
    </location>
</feature>
<name>A0A067CHE0_SAPPC</name>
<keyword evidence="6 8" id="KW-1133">Transmembrane helix</keyword>
<dbReference type="PANTHER" id="PTHR22911:SF137">
    <property type="entry name" value="SOLUTE CARRIER FAMILY 35 MEMBER G2-RELATED"/>
    <property type="match status" value="1"/>
</dbReference>
<evidence type="ECO:0000256" key="4">
    <source>
        <dbReference type="ARBA" id="ARBA00022475"/>
    </source>
</evidence>
<dbReference type="InterPro" id="IPR004626">
    <property type="entry name" value="RarD"/>
</dbReference>
<evidence type="ECO:0000313" key="11">
    <source>
        <dbReference type="Proteomes" id="UP000030745"/>
    </source>
</evidence>
<dbReference type="AlphaFoldDB" id="A0A067CHE0"/>
<protein>
    <recommendedName>
        <fullName evidence="9">EamA domain-containing protein</fullName>
    </recommendedName>
</protein>
<feature type="transmembrane region" description="Helical" evidence="8">
    <location>
        <begin position="211"/>
        <end position="229"/>
    </location>
</feature>
<feature type="transmembrane region" description="Helical" evidence="8">
    <location>
        <begin position="5"/>
        <end position="22"/>
    </location>
</feature>
<evidence type="ECO:0000256" key="1">
    <source>
        <dbReference type="ARBA" id="ARBA00004651"/>
    </source>
</evidence>
<feature type="transmembrane region" description="Helical" evidence="8">
    <location>
        <begin position="34"/>
        <end position="51"/>
    </location>
</feature>
<dbReference type="EMBL" id="KK583210">
    <property type="protein sequence ID" value="KDO28605.1"/>
    <property type="molecule type" value="Genomic_DNA"/>
</dbReference>
<dbReference type="OrthoDB" id="10346019at2759"/>
<dbReference type="GeneID" id="24128809"/>
<evidence type="ECO:0000256" key="2">
    <source>
        <dbReference type="ARBA" id="ARBA00007362"/>
    </source>
</evidence>
<evidence type="ECO:0000256" key="5">
    <source>
        <dbReference type="ARBA" id="ARBA00022692"/>
    </source>
</evidence>
<keyword evidence="7 8" id="KW-0472">Membrane</keyword>
<evidence type="ECO:0000313" key="10">
    <source>
        <dbReference type="EMBL" id="KDO28605.1"/>
    </source>
</evidence>
<feature type="transmembrane region" description="Helical" evidence="8">
    <location>
        <begin position="146"/>
        <end position="162"/>
    </location>
</feature>
<feature type="transmembrane region" description="Helical" evidence="8">
    <location>
        <begin position="174"/>
        <end position="191"/>
    </location>
</feature>
<organism evidence="10 11">
    <name type="scientific">Saprolegnia parasitica (strain CBS 223.65)</name>
    <dbReference type="NCBI Taxonomy" id="695850"/>
    <lineage>
        <taxon>Eukaryota</taxon>
        <taxon>Sar</taxon>
        <taxon>Stramenopiles</taxon>
        <taxon>Oomycota</taxon>
        <taxon>Saprolegniomycetes</taxon>
        <taxon>Saprolegniales</taxon>
        <taxon>Saprolegniaceae</taxon>
        <taxon>Saprolegnia</taxon>
    </lineage>
</organism>
<dbReference type="NCBIfam" id="TIGR00688">
    <property type="entry name" value="rarD"/>
    <property type="match status" value="1"/>
</dbReference>
<evidence type="ECO:0000256" key="3">
    <source>
        <dbReference type="ARBA" id="ARBA00022448"/>
    </source>
</evidence>